<dbReference type="Pfam" id="PF13098">
    <property type="entry name" value="Thioredoxin_2"/>
    <property type="match status" value="1"/>
</dbReference>
<dbReference type="InterPro" id="IPR009094">
    <property type="entry name" value="DiS-bond_isomerase_DsbC/G_N_sf"/>
</dbReference>
<keyword evidence="10" id="KW-1185">Reference proteome</keyword>
<dbReference type="AlphaFoldDB" id="A0A7X6DU64"/>
<comment type="caution">
    <text evidence="9">The sequence shown here is derived from an EMBL/GenBank/DDBJ whole genome shotgun (WGS) entry which is preliminary data.</text>
</comment>
<protein>
    <submittedName>
        <fullName evidence="9">DsbC family protein</fullName>
    </submittedName>
</protein>
<evidence type="ECO:0000256" key="2">
    <source>
        <dbReference type="ARBA" id="ARBA00009813"/>
    </source>
</evidence>
<evidence type="ECO:0000256" key="5">
    <source>
        <dbReference type="ARBA" id="ARBA00023157"/>
    </source>
</evidence>
<dbReference type="InterPro" id="IPR012336">
    <property type="entry name" value="Thioredoxin-like_fold"/>
</dbReference>
<dbReference type="RefSeq" id="WP_168063432.1">
    <property type="nucleotide sequence ID" value="NZ_VTOW01000007.1"/>
</dbReference>
<keyword evidence="3" id="KW-0732">Signal</keyword>
<dbReference type="GO" id="GO:0042597">
    <property type="term" value="C:periplasmic space"/>
    <property type="evidence" value="ECO:0007669"/>
    <property type="project" value="UniProtKB-SubCell"/>
</dbReference>
<keyword evidence="4" id="KW-0574">Periplasm</keyword>
<dbReference type="InterPro" id="IPR033954">
    <property type="entry name" value="DiS-bond_Isoase_DsbC/G"/>
</dbReference>
<dbReference type="Proteomes" id="UP000534783">
    <property type="component" value="Unassembled WGS sequence"/>
</dbReference>
<dbReference type="InterPro" id="IPR036249">
    <property type="entry name" value="Thioredoxin-like_sf"/>
</dbReference>
<dbReference type="Gene3D" id="3.40.30.10">
    <property type="entry name" value="Glutaredoxin"/>
    <property type="match status" value="1"/>
</dbReference>
<evidence type="ECO:0000313" key="9">
    <source>
        <dbReference type="EMBL" id="NKE73475.1"/>
    </source>
</evidence>
<comment type="subcellular location">
    <subcellularLocation>
        <location evidence="1">Periplasm</location>
    </subcellularLocation>
</comment>
<feature type="domain" description="Disulphide bond isomerase DsbC/G N-terminal" evidence="7">
    <location>
        <begin position="33"/>
        <end position="95"/>
    </location>
</feature>
<evidence type="ECO:0000259" key="7">
    <source>
        <dbReference type="Pfam" id="PF10411"/>
    </source>
</evidence>
<feature type="domain" description="Thioredoxin-like fold" evidence="8">
    <location>
        <begin position="119"/>
        <end position="230"/>
    </location>
</feature>
<evidence type="ECO:0000256" key="4">
    <source>
        <dbReference type="ARBA" id="ARBA00022764"/>
    </source>
</evidence>
<evidence type="ECO:0000256" key="6">
    <source>
        <dbReference type="ARBA" id="ARBA00023284"/>
    </source>
</evidence>
<evidence type="ECO:0000259" key="8">
    <source>
        <dbReference type="Pfam" id="PF13098"/>
    </source>
</evidence>
<dbReference type="Gene3D" id="3.10.450.70">
    <property type="entry name" value="Disulphide bond isomerase, DsbC/G, N-terminal"/>
    <property type="match status" value="1"/>
</dbReference>
<dbReference type="EMBL" id="VTOW01000007">
    <property type="protein sequence ID" value="NKE73475.1"/>
    <property type="molecule type" value="Genomic_DNA"/>
</dbReference>
<dbReference type="Pfam" id="PF10411">
    <property type="entry name" value="DsbC_N"/>
    <property type="match status" value="1"/>
</dbReference>
<proteinExistence type="inferred from homology"/>
<dbReference type="SUPFAM" id="SSF52833">
    <property type="entry name" value="Thioredoxin-like"/>
    <property type="match status" value="1"/>
</dbReference>
<sequence>MTKMPFVFYSMMSGWVISVAFLGGTVNVAYANKTSAPEQLLKERFPGVKVASVQEAPMKGLYEVVTEEGRVFYYDPKTDHRFFGEMITKEGRNLSAARRAELAAAKLDRLPIDKAIRIGTGKNIVIEFLDPDCPYCRKSSRFLKKQGDLTRYIFLIPIKEIHPDAERKSKYILCAADKKAAYDEVFSGDLDDRKYEVCNDPMITEILDDHKAIAEEMGVRGTPVFFINKHRVDGANIPQIETLLQNGPS</sequence>
<evidence type="ECO:0000256" key="1">
    <source>
        <dbReference type="ARBA" id="ARBA00004418"/>
    </source>
</evidence>
<organism evidence="9 10">
    <name type="scientific">Candidatus Manganitrophus noduliformans</name>
    <dbReference type="NCBI Taxonomy" id="2606439"/>
    <lineage>
        <taxon>Bacteria</taxon>
        <taxon>Pseudomonadati</taxon>
        <taxon>Nitrospirota</taxon>
        <taxon>Nitrospiria</taxon>
        <taxon>Candidatus Troglogloeales</taxon>
        <taxon>Candidatus Manganitrophaceae</taxon>
        <taxon>Candidatus Manganitrophus</taxon>
    </lineage>
</organism>
<dbReference type="InterPro" id="IPR051470">
    <property type="entry name" value="Thiol:disulfide_interchange"/>
</dbReference>
<keyword evidence="5" id="KW-1015">Disulfide bond</keyword>
<dbReference type="PANTHER" id="PTHR35272">
    <property type="entry name" value="THIOL:DISULFIDE INTERCHANGE PROTEIN DSBC-RELATED"/>
    <property type="match status" value="1"/>
</dbReference>
<evidence type="ECO:0000313" key="10">
    <source>
        <dbReference type="Proteomes" id="UP000534783"/>
    </source>
</evidence>
<dbReference type="InterPro" id="IPR018950">
    <property type="entry name" value="DiS-bond_isomerase_DsbC/G_N"/>
</dbReference>
<dbReference type="PANTHER" id="PTHR35272:SF3">
    <property type="entry name" value="THIOL:DISULFIDE INTERCHANGE PROTEIN DSBC"/>
    <property type="match status" value="1"/>
</dbReference>
<dbReference type="CDD" id="cd03020">
    <property type="entry name" value="DsbA_DsbC_DsbG"/>
    <property type="match status" value="1"/>
</dbReference>
<keyword evidence="6" id="KW-0676">Redox-active center</keyword>
<evidence type="ECO:0000256" key="3">
    <source>
        <dbReference type="ARBA" id="ARBA00022729"/>
    </source>
</evidence>
<accession>A0A7X6DU64</accession>
<dbReference type="SUPFAM" id="SSF54423">
    <property type="entry name" value="DsbC/DsbG N-terminal domain-like"/>
    <property type="match status" value="1"/>
</dbReference>
<gene>
    <name evidence="9" type="ORF">MNODULE_22195</name>
</gene>
<comment type="similarity">
    <text evidence="2">Belongs to the thioredoxin family. DsbC subfamily.</text>
</comment>
<reference evidence="9 10" key="1">
    <citation type="journal article" date="2020" name="Nature">
        <title>Bacterial chemolithoautotrophy via manganese oxidation.</title>
        <authorList>
            <person name="Yu H."/>
            <person name="Leadbetter J.R."/>
        </authorList>
    </citation>
    <scope>NUCLEOTIDE SEQUENCE [LARGE SCALE GENOMIC DNA]</scope>
    <source>
        <strain evidence="9 10">Mn-1</strain>
    </source>
</reference>
<name>A0A7X6DU64_9BACT</name>